<dbReference type="InterPro" id="IPR021109">
    <property type="entry name" value="Peptidase_aspartic_dom_sf"/>
</dbReference>
<dbReference type="AlphaFoldDB" id="A0A9Q0HG17"/>
<dbReference type="GO" id="GO:0004190">
    <property type="term" value="F:aspartic-type endopeptidase activity"/>
    <property type="evidence" value="ECO:0007669"/>
    <property type="project" value="InterPro"/>
</dbReference>
<protein>
    <submittedName>
        <fullName evidence="2">Uncharacterized protein</fullName>
    </submittedName>
</protein>
<dbReference type="Gene3D" id="2.40.70.10">
    <property type="entry name" value="Acid Proteases"/>
    <property type="match status" value="1"/>
</dbReference>
<comment type="caution">
    <text evidence="2">The sequence shown here is derived from an EMBL/GenBank/DDBJ whole genome shotgun (WGS) entry which is preliminary data.</text>
</comment>
<reference evidence="2" key="1">
    <citation type="journal article" date="2023" name="Plant J.">
        <title>The genome of the king protea, Protea cynaroides.</title>
        <authorList>
            <person name="Chang J."/>
            <person name="Duong T.A."/>
            <person name="Schoeman C."/>
            <person name="Ma X."/>
            <person name="Roodt D."/>
            <person name="Barker N."/>
            <person name="Li Z."/>
            <person name="Van de Peer Y."/>
            <person name="Mizrachi E."/>
        </authorList>
    </citation>
    <scope>NUCLEOTIDE SEQUENCE</scope>
    <source>
        <tissue evidence="2">Young leaves</tissue>
    </source>
</reference>
<dbReference type="InterPro" id="IPR001969">
    <property type="entry name" value="Aspartic_peptidase_AS"/>
</dbReference>
<sequence length="266" mass="29112">MADSTHLRQLDEPVKGLGETATKHGERLDSLQASITELVIRIIAIDGKLVQVIRMSPSPSDPLHSTIGSPPPAASASNAPMSTNSVTLSNALAPSIQMRMIRLDFPRFTALIQGLPIQILVDSGSTHNFIQSFAHYFGLPVEAAPRMMVLFGNGTTLHNEGLVRQLPVKFTNHCTTMMFWKRTIEFGEGDNRVCLSGNTNVNPSQLCFQGMRRLIGTDSVAALYCLELQQLQELHNEPPTTCPSSLTDLLRSYDSFFAEPIGLPPI</sequence>
<dbReference type="CDD" id="cd00303">
    <property type="entry name" value="retropepsin_like"/>
    <property type="match status" value="1"/>
</dbReference>
<dbReference type="OrthoDB" id="1746660at2759"/>
<dbReference type="PROSITE" id="PS00141">
    <property type="entry name" value="ASP_PROTEASE"/>
    <property type="match status" value="1"/>
</dbReference>
<dbReference type="Proteomes" id="UP001141806">
    <property type="component" value="Unassembled WGS sequence"/>
</dbReference>
<dbReference type="SUPFAM" id="SSF50630">
    <property type="entry name" value="Acid proteases"/>
    <property type="match status" value="1"/>
</dbReference>
<name>A0A9Q0HG17_9MAGN</name>
<feature type="compositionally biased region" description="Basic and acidic residues" evidence="1">
    <location>
        <begin position="1"/>
        <end position="14"/>
    </location>
</feature>
<accession>A0A9Q0HG17</accession>
<organism evidence="2 3">
    <name type="scientific">Protea cynaroides</name>
    <dbReference type="NCBI Taxonomy" id="273540"/>
    <lineage>
        <taxon>Eukaryota</taxon>
        <taxon>Viridiplantae</taxon>
        <taxon>Streptophyta</taxon>
        <taxon>Embryophyta</taxon>
        <taxon>Tracheophyta</taxon>
        <taxon>Spermatophyta</taxon>
        <taxon>Magnoliopsida</taxon>
        <taxon>Proteales</taxon>
        <taxon>Proteaceae</taxon>
        <taxon>Protea</taxon>
    </lineage>
</organism>
<evidence type="ECO:0000313" key="3">
    <source>
        <dbReference type="Proteomes" id="UP001141806"/>
    </source>
</evidence>
<feature type="region of interest" description="Disordered" evidence="1">
    <location>
        <begin position="1"/>
        <end position="21"/>
    </location>
</feature>
<keyword evidence="3" id="KW-1185">Reference proteome</keyword>
<dbReference type="EMBL" id="JAMYWD010000008">
    <property type="protein sequence ID" value="KAJ4964103.1"/>
    <property type="molecule type" value="Genomic_DNA"/>
</dbReference>
<gene>
    <name evidence="2" type="ORF">NE237_024042</name>
</gene>
<dbReference type="GO" id="GO:0006508">
    <property type="term" value="P:proteolysis"/>
    <property type="evidence" value="ECO:0007669"/>
    <property type="project" value="InterPro"/>
</dbReference>
<evidence type="ECO:0000313" key="2">
    <source>
        <dbReference type="EMBL" id="KAJ4964103.1"/>
    </source>
</evidence>
<evidence type="ECO:0000256" key="1">
    <source>
        <dbReference type="SAM" id="MobiDB-lite"/>
    </source>
</evidence>
<proteinExistence type="predicted"/>
<feature type="region of interest" description="Disordered" evidence="1">
    <location>
        <begin position="60"/>
        <end position="81"/>
    </location>
</feature>